<sequence>MTQVLILGAGYAGMRTAKILAKKAPNDINITLIDKETYHTEKTNLHEVAAGTISPDRISYDIREVLPERINFLNAEVVKIDVDHKCVYLKGQDNPLEYDQVVICLGFKSESFGIDGVEQYSLPLDTLDAAKNVWNSIEQSVKRFNETKDERDLNIVICGAGFTGIEVLGELANKLPELQQRYQTPSIKVTCLERATSILPMFSKELGDYTLNFMSKHNINMILGAEINGVSDRKVSYKLNDEEKELEASTIVWTVGVSGSDIMEDSNLPAKRGRVIVDDHLNLEDHPEVYVLGDVAAVMDPTSNRPYPVTAQIALSQATYAAKRISKTLDNKDFDEKYEYHSLGTVASLGDRDAVAETSLAGKTIKLKGYPASALKKVITDKSLYKDANISTMLKKGRYDLWK</sequence>
<dbReference type="PRINTS" id="PR00368">
    <property type="entry name" value="FADPNR"/>
</dbReference>
<dbReference type="AlphaFoldDB" id="A0A9D9HA83"/>
<evidence type="ECO:0000259" key="6">
    <source>
        <dbReference type="Pfam" id="PF07992"/>
    </source>
</evidence>
<dbReference type="InterPro" id="IPR023753">
    <property type="entry name" value="FAD/NAD-binding_dom"/>
</dbReference>
<dbReference type="Gene3D" id="3.50.50.100">
    <property type="match status" value="1"/>
</dbReference>
<comment type="similarity">
    <text evidence="2">Belongs to the NADH dehydrogenase family.</text>
</comment>
<dbReference type="PANTHER" id="PTHR42913">
    <property type="entry name" value="APOPTOSIS-INDUCING FACTOR 1"/>
    <property type="match status" value="1"/>
</dbReference>
<reference evidence="7" key="2">
    <citation type="journal article" date="2021" name="PeerJ">
        <title>Extensive microbial diversity within the chicken gut microbiome revealed by metagenomics and culture.</title>
        <authorList>
            <person name="Gilroy R."/>
            <person name="Ravi A."/>
            <person name="Getino M."/>
            <person name="Pursley I."/>
            <person name="Horton D.L."/>
            <person name="Alikhan N.F."/>
            <person name="Baker D."/>
            <person name="Gharbi K."/>
            <person name="Hall N."/>
            <person name="Watson M."/>
            <person name="Adriaenssens E.M."/>
            <person name="Foster-Nyarko E."/>
            <person name="Jarju S."/>
            <person name="Secka A."/>
            <person name="Antonio M."/>
            <person name="Oren A."/>
            <person name="Chaudhuri R.R."/>
            <person name="La Ragione R."/>
            <person name="Hildebrand F."/>
            <person name="Pallen M.J."/>
        </authorList>
    </citation>
    <scope>NUCLEOTIDE SEQUENCE</scope>
    <source>
        <strain evidence="7">C6-149</strain>
    </source>
</reference>
<evidence type="ECO:0000256" key="3">
    <source>
        <dbReference type="ARBA" id="ARBA00022630"/>
    </source>
</evidence>
<proteinExistence type="inferred from homology"/>
<keyword evidence="4" id="KW-0274">FAD</keyword>
<gene>
    <name evidence="7" type="ORF">IAA89_06635</name>
</gene>
<dbReference type="EMBL" id="JADIMP010000103">
    <property type="protein sequence ID" value="MBO8442082.1"/>
    <property type="molecule type" value="Genomic_DNA"/>
</dbReference>
<evidence type="ECO:0000256" key="1">
    <source>
        <dbReference type="ARBA" id="ARBA00001974"/>
    </source>
</evidence>
<dbReference type="SUPFAM" id="SSF51905">
    <property type="entry name" value="FAD/NAD(P)-binding domain"/>
    <property type="match status" value="2"/>
</dbReference>
<keyword evidence="3" id="KW-0285">Flavoprotein</keyword>
<dbReference type="GO" id="GO:0019646">
    <property type="term" value="P:aerobic electron transport chain"/>
    <property type="evidence" value="ECO:0007669"/>
    <property type="project" value="TreeGrafter"/>
</dbReference>
<protein>
    <submittedName>
        <fullName evidence="7">NAD(P)/FAD-dependent oxidoreductase</fullName>
    </submittedName>
</protein>
<evidence type="ECO:0000313" key="7">
    <source>
        <dbReference type="EMBL" id="MBO8442082.1"/>
    </source>
</evidence>
<dbReference type="InterPro" id="IPR036188">
    <property type="entry name" value="FAD/NAD-bd_sf"/>
</dbReference>
<organism evidence="7 8">
    <name type="scientific">Candidatus Gallilactobacillus intestinavium</name>
    <dbReference type="NCBI Taxonomy" id="2840838"/>
    <lineage>
        <taxon>Bacteria</taxon>
        <taxon>Bacillati</taxon>
        <taxon>Bacillota</taxon>
        <taxon>Bacilli</taxon>
        <taxon>Lactobacillales</taxon>
        <taxon>Lactobacillaceae</taxon>
        <taxon>Lactobacillaceae incertae sedis</taxon>
        <taxon>Candidatus Gallilactobacillus</taxon>
    </lineage>
</organism>
<evidence type="ECO:0000256" key="2">
    <source>
        <dbReference type="ARBA" id="ARBA00005272"/>
    </source>
</evidence>
<dbReference type="Proteomes" id="UP000823614">
    <property type="component" value="Unassembled WGS sequence"/>
</dbReference>
<reference evidence="7" key="1">
    <citation type="submission" date="2020-10" db="EMBL/GenBank/DDBJ databases">
        <authorList>
            <person name="Gilroy R."/>
        </authorList>
    </citation>
    <scope>NUCLEOTIDE SEQUENCE</scope>
    <source>
        <strain evidence="7">C6-149</strain>
    </source>
</reference>
<dbReference type="PRINTS" id="PR00411">
    <property type="entry name" value="PNDRDTASEI"/>
</dbReference>
<feature type="domain" description="FAD/NAD(P)-binding" evidence="6">
    <location>
        <begin position="3"/>
        <end position="318"/>
    </location>
</feature>
<dbReference type="PANTHER" id="PTHR42913:SF3">
    <property type="entry name" value="64 KDA MITOCHONDRIAL NADH DEHYDROGENASE (EUROFUNG)"/>
    <property type="match status" value="1"/>
</dbReference>
<evidence type="ECO:0000256" key="5">
    <source>
        <dbReference type="ARBA" id="ARBA00023002"/>
    </source>
</evidence>
<keyword evidence="5" id="KW-0560">Oxidoreductase</keyword>
<dbReference type="InterPro" id="IPR051169">
    <property type="entry name" value="NADH-Q_oxidoreductase"/>
</dbReference>
<evidence type="ECO:0000256" key="4">
    <source>
        <dbReference type="ARBA" id="ARBA00022827"/>
    </source>
</evidence>
<name>A0A9D9HA83_9LACO</name>
<evidence type="ECO:0000313" key="8">
    <source>
        <dbReference type="Proteomes" id="UP000823614"/>
    </source>
</evidence>
<dbReference type="GO" id="GO:0003955">
    <property type="term" value="F:NAD(P)H dehydrogenase (quinone) activity"/>
    <property type="evidence" value="ECO:0007669"/>
    <property type="project" value="TreeGrafter"/>
</dbReference>
<accession>A0A9D9HA83</accession>
<comment type="caution">
    <text evidence="7">The sequence shown here is derived from an EMBL/GenBank/DDBJ whole genome shotgun (WGS) entry which is preliminary data.</text>
</comment>
<comment type="cofactor">
    <cofactor evidence="1">
        <name>FAD</name>
        <dbReference type="ChEBI" id="CHEBI:57692"/>
    </cofactor>
</comment>
<dbReference type="Pfam" id="PF07992">
    <property type="entry name" value="Pyr_redox_2"/>
    <property type="match status" value="1"/>
</dbReference>